<dbReference type="PROSITE" id="PS50215">
    <property type="entry name" value="ADAM_MEPRO"/>
    <property type="match status" value="1"/>
</dbReference>
<evidence type="ECO:0000256" key="8">
    <source>
        <dbReference type="ARBA" id="ARBA00023136"/>
    </source>
</evidence>
<evidence type="ECO:0000259" key="16">
    <source>
        <dbReference type="PROSITE" id="PS50214"/>
    </source>
</evidence>
<evidence type="ECO:0000256" key="3">
    <source>
        <dbReference type="ARBA" id="ARBA00022692"/>
    </source>
</evidence>
<feature type="domain" description="Disintegrin" evidence="16">
    <location>
        <begin position="418"/>
        <end position="506"/>
    </location>
</feature>
<name>A0AAV4QT75_9ARAC</name>
<dbReference type="Proteomes" id="UP001054837">
    <property type="component" value="Unassembled WGS sequence"/>
</dbReference>
<evidence type="ECO:0000256" key="7">
    <source>
        <dbReference type="ARBA" id="ARBA00023049"/>
    </source>
</evidence>
<evidence type="ECO:0000259" key="17">
    <source>
        <dbReference type="PROSITE" id="PS50215"/>
    </source>
</evidence>
<feature type="disulfide bond" evidence="10">
    <location>
        <begin position="478"/>
        <end position="498"/>
    </location>
</feature>
<feature type="disulfide bond" evidence="12">
    <location>
        <begin position="368"/>
        <end position="392"/>
    </location>
</feature>
<dbReference type="SUPFAM" id="SSF55486">
    <property type="entry name" value="Metalloproteases ('zincins'), catalytic domain"/>
    <property type="match status" value="1"/>
</dbReference>
<dbReference type="PROSITE" id="PS50214">
    <property type="entry name" value="DISINTEGRIN_2"/>
    <property type="match status" value="1"/>
</dbReference>
<feature type="disulfide bond" evidence="12">
    <location>
        <begin position="328"/>
        <end position="408"/>
    </location>
</feature>
<evidence type="ECO:0000256" key="4">
    <source>
        <dbReference type="ARBA" id="ARBA00022801"/>
    </source>
</evidence>
<feature type="compositionally biased region" description="Basic and acidic residues" evidence="13">
    <location>
        <begin position="917"/>
        <end position="926"/>
    </location>
</feature>
<keyword evidence="19" id="KW-1185">Reference proteome</keyword>
<accession>A0AAV4QT75</accession>
<dbReference type="PANTHER" id="PTHR11905:SF159">
    <property type="entry name" value="ADAM METALLOPROTEASE"/>
    <property type="match status" value="1"/>
</dbReference>
<feature type="compositionally biased region" description="Polar residues" evidence="13">
    <location>
        <begin position="816"/>
        <end position="831"/>
    </location>
</feature>
<dbReference type="InterPro" id="IPR000742">
    <property type="entry name" value="EGF"/>
</dbReference>
<keyword evidence="12" id="KW-0479">Metal-binding</keyword>
<dbReference type="GO" id="GO:0046872">
    <property type="term" value="F:metal ion binding"/>
    <property type="evidence" value="ECO:0007669"/>
    <property type="project" value="UniProtKB-KW"/>
</dbReference>
<feature type="binding site" evidence="12">
    <location>
        <position position="363"/>
    </location>
    <ligand>
        <name>Zn(2+)</name>
        <dbReference type="ChEBI" id="CHEBI:29105"/>
        <note>catalytic</note>
    </ligand>
</feature>
<keyword evidence="7 18" id="KW-0482">Metalloprotease</keyword>
<feature type="region of interest" description="Disordered" evidence="13">
    <location>
        <begin position="749"/>
        <end position="768"/>
    </location>
</feature>
<evidence type="ECO:0000256" key="5">
    <source>
        <dbReference type="ARBA" id="ARBA00022833"/>
    </source>
</evidence>
<dbReference type="Pfam" id="PF01421">
    <property type="entry name" value="Reprolysin"/>
    <property type="match status" value="1"/>
</dbReference>
<dbReference type="InterPro" id="IPR006586">
    <property type="entry name" value="ADAM_Cys-rich"/>
</dbReference>
<organism evidence="18 19">
    <name type="scientific">Caerostris darwini</name>
    <dbReference type="NCBI Taxonomy" id="1538125"/>
    <lineage>
        <taxon>Eukaryota</taxon>
        <taxon>Metazoa</taxon>
        <taxon>Ecdysozoa</taxon>
        <taxon>Arthropoda</taxon>
        <taxon>Chelicerata</taxon>
        <taxon>Arachnida</taxon>
        <taxon>Araneae</taxon>
        <taxon>Araneomorphae</taxon>
        <taxon>Entelegynae</taxon>
        <taxon>Araneoidea</taxon>
        <taxon>Araneidae</taxon>
        <taxon>Caerostris</taxon>
    </lineage>
</organism>
<dbReference type="Pfam" id="PF08516">
    <property type="entry name" value="ADAM_CR"/>
    <property type="match status" value="1"/>
</dbReference>
<evidence type="ECO:0000256" key="9">
    <source>
        <dbReference type="ARBA" id="ARBA00023157"/>
    </source>
</evidence>
<evidence type="ECO:0000256" key="6">
    <source>
        <dbReference type="ARBA" id="ARBA00022989"/>
    </source>
</evidence>
<keyword evidence="2" id="KW-0645">Protease</keyword>
<dbReference type="EMBL" id="BPLQ01004987">
    <property type="protein sequence ID" value="GIY12091.1"/>
    <property type="molecule type" value="Genomic_DNA"/>
</dbReference>
<feature type="binding site" evidence="12">
    <location>
        <position position="353"/>
    </location>
    <ligand>
        <name>Zn(2+)</name>
        <dbReference type="ChEBI" id="CHEBI:29105"/>
        <note>catalytic</note>
    </ligand>
</feature>
<feature type="region of interest" description="Disordered" evidence="13">
    <location>
        <begin position="779"/>
        <end position="804"/>
    </location>
</feature>
<dbReference type="Pfam" id="PF01562">
    <property type="entry name" value="Pep_M12B_propep"/>
    <property type="match status" value="1"/>
</dbReference>
<dbReference type="CDD" id="cd04269">
    <property type="entry name" value="ZnMc_adamalysin_II_like"/>
    <property type="match status" value="1"/>
</dbReference>
<comment type="subcellular location">
    <subcellularLocation>
        <location evidence="1">Membrane</location>
        <topology evidence="1">Single-pass membrane protein</topology>
    </subcellularLocation>
</comment>
<dbReference type="InterPro" id="IPR001762">
    <property type="entry name" value="Disintegrin_dom"/>
</dbReference>
<dbReference type="FunFam" id="4.10.70.10:FF:000001">
    <property type="entry name" value="Disintegrin and metalloproteinase domain-containing protein 22"/>
    <property type="match status" value="1"/>
</dbReference>
<keyword evidence="6 14" id="KW-1133">Transmembrane helix</keyword>
<feature type="domain" description="EGF-like" evidence="15">
    <location>
        <begin position="653"/>
        <end position="685"/>
    </location>
</feature>
<feature type="binding site" evidence="12">
    <location>
        <position position="357"/>
    </location>
    <ligand>
        <name>Zn(2+)</name>
        <dbReference type="ChEBI" id="CHEBI:29105"/>
        <note>catalytic</note>
    </ligand>
</feature>
<dbReference type="InterPro" id="IPR002870">
    <property type="entry name" value="Peptidase_M12B_N"/>
</dbReference>
<feature type="compositionally biased region" description="Polar residues" evidence="13">
    <location>
        <begin position="749"/>
        <end position="759"/>
    </location>
</feature>
<keyword evidence="4" id="KW-0378">Hydrolase</keyword>
<feature type="compositionally biased region" description="Polar residues" evidence="13">
    <location>
        <begin position="906"/>
        <end position="916"/>
    </location>
</feature>
<feature type="region of interest" description="Disordered" evidence="13">
    <location>
        <begin position="1025"/>
        <end position="1062"/>
    </location>
</feature>
<dbReference type="GO" id="GO:0004222">
    <property type="term" value="F:metalloendopeptidase activity"/>
    <property type="evidence" value="ECO:0007669"/>
    <property type="project" value="InterPro"/>
</dbReference>
<dbReference type="SMART" id="SM00050">
    <property type="entry name" value="DISIN"/>
    <property type="match status" value="1"/>
</dbReference>
<feature type="disulfide bond" evidence="11">
    <location>
        <begin position="657"/>
        <end position="667"/>
    </location>
</feature>
<evidence type="ECO:0000256" key="2">
    <source>
        <dbReference type="ARBA" id="ARBA00022670"/>
    </source>
</evidence>
<keyword evidence="9 11" id="KW-1015">Disulfide bond</keyword>
<feature type="domain" description="Peptidase M12B" evidence="17">
    <location>
        <begin position="217"/>
        <end position="413"/>
    </location>
</feature>
<evidence type="ECO:0000256" key="14">
    <source>
        <dbReference type="SAM" id="Phobius"/>
    </source>
</evidence>
<feature type="disulfide bond" evidence="11">
    <location>
        <begin position="675"/>
        <end position="684"/>
    </location>
</feature>
<dbReference type="GO" id="GO:0006509">
    <property type="term" value="P:membrane protein ectodomain proteolysis"/>
    <property type="evidence" value="ECO:0007669"/>
    <property type="project" value="TreeGrafter"/>
</dbReference>
<dbReference type="InterPro" id="IPR036436">
    <property type="entry name" value="Disintegrin_dom_sf"/>
</dbReference>
<keyword evidence="11" id="KW-0245">EGF-like domain</keyword>
<dbReference type="AlphaFoldDB" id="A0AAV4QT75"/>
<evidence type="ECO:0000259" key="15">
    <source>
        <dbReference type="PROSITE" id="PS50026"/>
    </source>
</evidence>
<dbReference type="GO" id="GO:0016020">
    <property type="term" value="C:membrane"/>
    <property type="evidence" value="ECO:0007669"/>
    <property type="project" value="UniProtKB-SubCell"/>
</dbReference>
<evidence type="ECO:0000256" key="11">
    <source>
        <dbReference type="PROSITE-ProRule" id="PRU00076"/>
    </source>
</evidence>
<evidence type="ECO:0000256" key="1">
    <source>
        <dbReference type="ARBA" id="ARBA00004167"/>
    </source>
</evidence>
<proteinExistence type="predicted"/>
<dbReference type="Pfam" id="PF00200">
    <property type="entry name" value="Disintegrin"/>
    <property type="match status" value="1"/>
</dbReference>
<evidence type="ECO:0000313" key="19">
    <source>
        <dbReference type="Proteomes" id="UP001054837"/>
    </source>
</evidence>
<dbReference type="FunFam" id="3.40.390.10:FF:000002">
    <property type="entry name" value="Disintegrin and metalloproteinase domain-containing protein 22"/>
    <property type="match status" value="1"/>
</dbReference>
<sequence length="1062" mass="117680">MAAQLSRNVGLHAAIVLLVCWTYARICLGIKKDARNQFYSHAIVQPTIYTAAREKRDLHSVKMHNEEKLTIGFIAFDKNFVLDLQMNKYLFPSHYFEKHHENGSHVINLPMKNNPHHCHYQGKVKGMDHSWVAVSTCNGISGVIYDGQDLHYIQPDIGADDSSHIFFRASDLKPQNLTCGYHDTENFEVQSQVLEELKRNRRSTVLQAPYKSNRKSRYVELIIVNDNKEFQEFNHDKNAVFQRSKEIANIVNGLYSPLNIFIALVGVIIWSDHDEIKLSPDGDATLTNFLHYRRERLAQEHPNDNAQLITAMTFDGGVVGKALKGPICTYEYSGGVNMDHSHVVGLVANTVAHELGHNFGMEHDTDECQCPDEKCIMAPSSSSTSPRHWSSCSLEYLELAYSQGMDYCLKNRPTSIIGPVCGNGFLEEGEECDCGLKEFCNNKCCNATSCQLYDNATCAMGGCCDVNICQVKKVATLCRESASECDLPEYCDGVSEFCPSDTFYQNGQACGNGKAYCFDAHCQSHADQCKLLWGQTGKVSDLRCFEQNYKGNVNGNCGYNRINQTYTACRKEDILCGMLHCTHLNEKLEFGMESAAILARSFINVRGKVFTCRSAIVDLGLFNIDPGLTPNGAKCGDEKVCVNQKCLPVSSVKKINCPYECNGNGVCNNRGNCHCDPGYAPPYCDSPGSGGSIDSGPASDPTSYFVMVVMYVIFFGLLPLIILSAAVIYYYRSHLKTWWSKKAHKANIKSRTTTTTQRKAQPPSKFNFDRNSLRTLEISGPIQIPPPATSTNSTSVMPNKSNENTLDLSSLSQVQISPPIPQSSTNNTMTNKLIPLRPAPPRPNNAPKRIPSWTLPTAVISPTVTRASSLRSPSESSTGSRPVSSTFRPNCPPPRPPPPKASSPSLLQHDSTSNYEELSKSNENERSTTPSSSFYDDCQTLDFSDTALAFVHKPLQNSAKDNNNCDVIYHKPNNNVSDDKSSFLYKACNRTNNTITATPNTQSKDTTKALLHGTKSNENSVASLAQKFEKQGNLKPNNSLNTSLRPPFKSRPLPPRPDNPQV</sequence>
<dbReference type="InterPro" id="IPR034027">
    <property type="entry name" value="Reprolysin_adamalysin"/>
</dbReference>
<feature type="active site" evidence="12">
    <location>
        <position position="354"/>
    </location>
</feature>
<dbReference type="Gene3D" id="3.40.390.10">
    <property type="entry name" value="Collagenase (Catalytic Domain)"/>
    <property type="match status" value="1"/>
</dbReference>
<keyword evidence="5 12" id="KW-0862">Zinc</keyword>
<dbReference type="PROSITE" id="PS01186">
    <property type="entry name" value="EGF_2"/>
    <property type="match status" value="1"/>
</dbReference>
<feature type="region of interest" description="Disordered" evidence="13">
    <location>
        <begin position="816"/>
        <end position="933"/>
    </location>
</feature>
<evidence type="ECO:0000256" key="13">
    <source>
        <dbReference type="SAM" id="MobiDB-lite"/>
    </source>
</evidence>
<feature type="compositionally biased region" description="Pro residues" evidence="13">
    <location>
        <begin position="890"/>
        <end position="901"/>
    </location>
</feature>
<comment type="caution">
    <text evidence="11">Lacks conserved residue(s) required for the propagation of feature annotation.</text>
</comment>
<dbReference type="PANTHER" id="PTHR11905">
    <property type="entry name" value="ADAM A DISINTEGRIN AND METALLOPROTEASE DOMAIN"/>
    <property type="match status" value="1"/>
</dbReference>
<gene>
    <name evidence="18" type="primary">ADAM19</name>
    <name evidence="18" type="ORF">CDAR_449971</name>
</gene>
<keyword evidence="8 14" id="KW-0472">Membrane</keyword>
<feature type="compositionally biased region" description="Polar residues" evidence="13">
    <location>
        <begin position="789"/>
        <end position="804"/>
    </location>
</feature>
<evidence type="ECO:0000256" key="10">
    <source>
        <dbReference type="PROSITE-ProRule" id="PRU00068"/>
    </source>
</evidence>
<reference evidence="18 19" key="1">
    <citation type="submission" date="2021-06" db="EMBL/GenBank/DDBJ databases">
        <title>Caerostris darwini draft genome.</title>
        <authorList>
            <person name="Kono N."/>
            <person name="Arakawa K."/>
        </authorList>
    </citation>
    <scope>NUCLEOTIDE SEQUENCE [LARGE SCALE GENOMIC DNA]</scope>
</reference>
<keyword evidence="3 14" id="KW-0812">Transmembrane</keyword>
<dbReference type="InterPro" id="IPR001590">
    <property type="entry name" value="Peptidase_M12B"/>
</dbReference>
<protein>
    <submittedName>
        <fullName evidence="18">Disintegrin and metalloproteinase domain-containing protein 19</fullName>
    </submittedName>
</protein>
<dbReference type="InterPro" id="IPR024079">
    <property type="entry name" value="MetalloPept_cat_dom_sf"/>
</dbReference>
<feature type="transmembrane region" description="Helical" evidence="14">
    <location>
        <begin position="704"/>
        <end position="731"/>
    </location>
</feature>
<dbReference type="SUPFAM" id="SSF57552">
    <property type="entry name" value="Blood coagulation inhibitor (disintegrin)"/>
    <property type="match status" value="1"/>
</dbReference>
<feature type="compositionally biased region" description="Pro residues" evidence="13">
    <location>
        <begin position="1052"/>
        <end position="1062"/>
    </location>
</feature>
<feature type="compositionally biased region" description="Low complexity" evidence="13">
    <location>
        <begin position="865"/>
        <end position="886"/>
    </location>
</feature>
<dbReference type="Gene3D" id="4.10.70.10">
    <property type="entry name" value="Disintegrin domain"/>
    <property type="match status" value="1"/>
</dbReference>
<feature type="disulfide bond" evidence="12">
    <location>
        <begin position="370"/>
        <end position="375"/>
    </location>
</feature>
<evidence type="ECO:0000256" key="12">
    <source>
        <dbReference type="PROSITE-ProRule" id="PRU00276"/>
    </source>
</evidence>
<comment type="caution">
    <text evidence="18">The sequence shown here is derived from an EMBL/GenBank/DDBJ whole genome shotgun (WGS) entry which is preliminary data.</text>
</comment>
<dbReference type="PROSITE" id="PS50026">
    <property type="entry name" value="EGF_3"/>
    <property type="match status" value="1"/>
</dbReference>
<dbReference type="SMART" id="SM00608">
    <property type="entry name" value="ACR"/>
    <property type="match status" value="1"/>
</dbReference>
<evidence type="ECO:0000313" key="18">
    <source>
        <dbReference type="EMBL" id="GIY12091.1"/>
    </source>
</evidence>